<dbReference type="AlphaFoldDB" id="A0A1V5SVY5"/>
<comment type="similarity">
    <text evidence="2">Belongs to the bacterial solute-binding protein 1 family.</text>
</comment>
<evidence type="ECO:0000256" key="2">
    <source>
        <dbReference type="ARBA" id="ARBA00008520"/>
    </source>
</evidence>
<accession>A0A1V5SVY5</accession>
<proteinExistence type="inferred from homology"/>
<reference evidence="4" key="1">
    <citation type="submission" date="2017-02" db="EMBL/GenBank/DDBJ databases">
        <title>Delving into the versatile metabolic prowess of the omnipresent phylum Bacteroidetes.</title>
        <authorList>
            <person name="Nobu M.K."/>
            <person name="Mei R."/>
            <person name="Narihiro T."/>
            <person name="Kuroda K."/>
            <person name="Liu W.-T."/>
        </authorList>
    </citation>
    <scope>NUCLEOTIDE SEQUENCE</scope>
    <source>
        <strain evidence="4">ADurb.Bin276</strain>
    </source>
</reference>
<feature type="signal peptide" evidence="3">
    <location>
        <begin position="1"/>
        <end position="22"/>
    </location>
</feature>
<dbReference type="Proteomes" id="UP000485569">
    <property type="component" value="Unassembled WGS sequence"/>
</dbReference>
<name>A0A1V5SVY5_9BACT</name>
<comment type="subcellular location">
    <subcellularLocation>
        <location evidence="1">Periplasm</location>
    </subcellularLocation>
</comment>
<evidence type="ECO:0000313" key="4">
    <source>
        <dbReference type="EMBL" id="OQA58484.1"/>
    </source>
</evidence>
<keyword evidence="3" id="KW-0732">Signal</keyword>
<dbReference type="Gene3D" id="3.40.190.10">
    <property type="entry name" value="Periplasmic binding protein-like II"/>
    <property type="match status" value="2"/>
</dbReference>
<dbReference type="EMBL" id="MWBQ01000072">
    <property type="protein sequence ID" value="OQA58484.1"/>
    <property type="molecule type" value="Genomic_DNA"/>
</dbReference>
<dbReference type="InterPro" id="IPR050490">
    <property type="entry name" value="Bact_solute-bd_prot1"/>
</dbReference>
<evidence type="ECO:0000256" key="3">
    <source>
        <dbReference type="SAM" id="SignalP"/>
    </source>
</evidence>
<dbReference type="PANTHER" id="PTHR43649:SF14">
    <property type="entry name" value="BLR3389 PROTEIN"/>
    <property type="match status" value="1"/>
</dbReference>
<sequence length="413" mass="46802">MKKGLILLGLCILIAFSSWAWAQDIVLMHDKGGAPDWQTPFTEMANVAQSEIGITFVPTPFPATDVFMSAARTALPTNKAPELFTWWSDFRMKPLIDAGLLEDVTALWDSHKDEYDPAFRKAFESDGKVFGVPTNLAYWVVYYSIPVFDKLGLKEPQTWDEFIAICDALKENDIIPLGSTVQGRWPTFIYFEDLMIRTNPDFYEALMIGKAKYSDEPSKKVFTLWKEMIDKDYFSDPSTDIFGDFPRLLAQGKAGMILIGNWYEGQLMAAGLNVGKDVGAFILPSIDPQVGNVIIYEAAPMLLGKNAPKKDDALKIAEWWMNPETQYQWCKLLGFVPSNKKSSTDFLSTPMQNIVKQISEKQYRLVNRFWEATPTDICEEAVDKFAEFILDPSKMDQILADLDKIADTYWSGQ</sequence>
<dbReference type="SUPFAM" id="SSF53850">
    <property type="entry name" value="Periplasmic binding protein-like II"/>
    <property type="match status" value="1"/>
</dbReference>
<dbReference type="Pfam" id="PF13416">
    <property type="entry name" value="SBP_bac_8"/>
    <property type="match status" value="1"/>
</dbReference>
<feature type="chain" id="PRO_5011985667" evidence="3">
    <location>
        <begin position="23"/>
        <end position="413"/>
    </location>
</feature>
<protein>
    <submittedName>
        <fullName evidence="4">Putative sugar-binding periplasmic protein</fullName>
    </submittedName>
</protein>
<evidence type="ECO:0000256" key="1">
    <source>
        <dbReference type="ARBA" id="ARBA00004418"/>
    </source>
</evidence>
<comment type="caution">
    <text evidence="4">The sequence shown here is derived from an EMBL/GenBank/DDBJ whole genome shotgun (WGS) entry which is preliminary data.</text>
</comment>
<dbReference type="PANTHER" id="PTHR43649">
    <property type="entry name" value="ARABINOSE-BINDING PROTEIN-RELATED"/>
    <property type="match status" value="1"/>
</dbReference>
<gene>
    <name evidence="4" type="ORF">BWY41_01063</name>
</gene>
<organism evidence="4">
    <name type="scientific">Candidatus Atribacter allofermentans</name>
    <dbReference type="NCBI Taxonomy" id="1852833"/>
    <lineage>
        <taxon>Bacteria</taxon>
        <taxon>Pseudomonadati</taxon>
        <taxon>Atribacterota</taxon>
        <taxon>Atribacteria</taxon>
        <taxon>Atribacterales</taxon>
        <taxon>Atribacteraceae</taxon>
        <taxon>Atribacter</taxon>
    </lineage>
</organism>
<dbReference type="GO" id="GO:0042597">
    <property type="term" value="C:periplasmic space"/>
    <property type="evidence" value="ECO:0007669"/>
    <property type="project" value="UniProtKB-SubCell"/>
</dbReference>
<dbReference type="InterPro" id="IPR006059">
    <property type="entry name" value="SBP"/>
</dbReference>